<evidence type="ECO:0000256" key="1">
    <source>
        <dbReference type="SAM" id="Coils"/>
    </source>
</evidence>
<gene>
    <name evidence="2" type="primary">Cep112</name>
    <name evidence="2" type="ORF">RHICYA_R04885</name>
</gene>
<feature type="non-terminal residue" evidence="2">
    <location>
        <position position="1"/>
    </location>
</feature>
<evidence type="ECO:0000313" key="3">
    <source>
        <dbReference type="Proteomes" id="UP000565785"/>
    </source>
</evidence>
<dbReference type="AlphaFoldDB" id="A0A7L1NFB8"/>
<accession>A0A7L1NFB8</accession>
<comment type="caution">
    <text evidence="2">The sequence shown here is derived from an EMBL/GenBank/DDBJ whole genome shotgun (WGS) entry which is preliminary data.</text>
</comment>
<organism evidence="2 3">
    <name type="scientific">Rhinopomastus cyanomelas</name>
    <name type="common">Common scimitarbill</name>
    <dbReference type="NCBI Taxonomy" id="113115"/>
    <lineage>
        <taxon>Eukaryota</taxon>
        <taxon>Metazoa</taxon>
        <taxon>Chordata</taxon>
        <taxon>Craniata</taxon>
        <taxon>Vertebrata</taxon>
        <taxon>Euteleostomi</taxon>
        <taxon>Archelosauria</taxon>
        <taxon>Archosauria</taxon>
        <taxon>Dinosauria</taxon>
        <taxon>Saurischia</taxon>
        <taxon>Theropoda</taxon>
        <taxon>Coelurosauria</taxon>
        <taxon>Aves</taxon>
        <taxon>Neognathae</taxon>
        <taxon>Neoaves</taxon>
        <taxon>Telluraves</taxon>
        <taxon>Coraciimorphae</taxon>
        <taxon>Bucerotiformes</taxon>
        <taxon>Rhinopomastidae</taxon>
        <taxon>Rhinopomastus</taxon>
    </lineage>
</organism>
<dbReference type="InterPro" id="IPR055310">
    <property type="entry name" value="CEP112"/>
</dbReference>
<feature type="coiled-coil region" evidence="1">
    <location>
        <begin position="200"/>
        <end position="607"/>
    </location>
</feature>
<dbReference type="OrthoDB" id="78101at2759"/>
<keyword evidence="1" id="KW-0175">Coiled coil</keyword>
<sequence length="727" mass="86028">DHHHKKPISLDDSDLEARLNSWNLGIENPRYLREKPLPVSLMTSRIDLGQSSSLRDERMQLRMREREVDMKVKIVEGRFHEEKLKLQQKHDADIQKILDRKNEEIEALKTLHKNQQHEAEETIRNLEKKVQNLIRESQGIRQVKDEQIAELKKMCEQSSEFLNNEWEKKLHNVVAEMEKDKFNSQKKYTEDMQKLTEDTNARLNKMEEDYLKQIKSANQKVKILEARVQQLTVEAENSNLQRKTLSQEKAELEQRYQAVRSELQSMKARHSSLQKDKDHIIQDYEKNIQQLQSKHDVDISFIKQEHALEAAKASGTIEELEHAVSVLKQQLQDSEHRQQQLRDQEFKLQQDKRVYENQIQSIRNDLDKAQKKISKLEEVLREKEEQLTRVTEVQRLKAQQADDALEEFRRQVELNSEKVYAEMKQQIEKAEADLSKAKSLRETQTKEYSRQLETLKQQMLELKLEHEHEKTHLFQQHNAEKDCLVRDHEQEIKKLEKEFGAAMAERESKTQECRMRDAQVICDLENQIHKLKEKLIHVKAQQKQQLQEQLEEEKRRTAEAHDASLREMKAETEKLLQHMKKIYAAQIDKANSRLRQTEEECAQKVEASSQIITDLNTTISSLTEENSRQQLATEQQFRRAQKLEHEKQQLIADYDKIIKALQDEVESCRSLVEFTEKKLQAKELETFEQVTRVQQEYESKFRGMVPASTRQHLEDTIVSLKSQVNPL</sequence>
<feature type="coiled-coil region" evidence="1">
    <location>
        <begin position="640"/>
        <end position="678"/>
    </location>
</feature>
<feature type="coiled-coil region" evidence="1">
    <location>
        <begin position="98"/>
        <end position="143"/>
    </location>
</feature>
<dbReference type="Proteomes" id="UP000565785">
    <property type="component" value="Unassembled WGS sequence"/>
</dbReference>
<keyword evidence="3" id="KW-1185">Reference proteome</keyword>
<dbReference type="PANTHER" id="PTHR18871">
    <property type="entry name" value="CENTROSOMAL PROTEIN OF 112 KDA"/>
    <property type="match status" value="1"/>
</dbReference>
<proteinExistence type="predicted"/>
<evidence type="ECO:0000313" key="2">
    <source>
        <dbReference type="EMBL" id="NXN97463.1"/>
    </source>
</evidence>
<name>A0A7L1NFB8_RHICY</name>
<dbReference type="EMBL" id="VXBP01004928">
    <property type="protein sequence ID" value="NXN97463.1"/>
    <property type="molecule type" value="Genomic_DNA"/>
</dbReference>
<feature type="non-terminal residue" evidence="2">
    <location>
        <position position="727"/>
    </location>
</feature>
<dbReference type="PANTHER" id="PTHR18871:SF2">
    <property type="entry name" value="CENTROSOMAL PROTEIN OF 112 KDA"/>
    <property type="match status" value="1"/>
</dbReference>
<reference evidence="2 3" key="1">
    <citation type="submission" date="2019-09" db="EMBL/GenBank/DDBJ databases">
        <title>Bird 10,000 Genomes (B10K) Project - Family phase.</title>
        <authorList>
            <person name="Zhang G."/>
        </authorList>
    </citation>
    <scope>NUCLEOTIDE SEQUENCE [LARGE SCALE GENOMIC DNA]</scope>
    <source>
        <strain evidence="2">B10K-DU-002-35</strain>
        <tissue evidence="2">Muscle</tissue>
    </source>
</reference>
<protein>
    <submittedName>
        <fullName evidence="2">CE112 protein</fullName>
    </submittedName>
</protein>